<protein>
    <submittedName>
        <fullName evidence="1">Uncharacterized protein</fullName>
    </submittedName>
</protein>
<evidence type="ECO:0000313" key="1">
    <source>
        <dbReference type="EMBL" id="TWI17921.1"/>
    </source>
</evidence>
<dbReference type="Proteomes" id="UP000315908">
    <property type="component" value="Unassembled WGS sequence"/>
</dbReference>
<comment type="caution">
    <text evidence="1">The sequence shown here is derived from an EMBL/GenBank/DDBJ whole genome shotgun (WGS) entry which is preliminary data.</text>
</comment>
<accession>A0A562MEF3</accession>
<reference evidence="1 2" key="1">
    <citation type="journal article" date="2015" name="Stand. Genomic Sci.">
        <title>Genomic Encyclopedia of Bacterial and Archaeal Type Strains, Phase III: the genomes of soil and plant-associated and newly described type strains.</title>
        <authorList>
            <person name="Whitman W.B."/>
            <person name="Woyke T."/>
            <person name="Klenk H.P."/>
            <person name="Zhou Y."/>
            <person name="Lilburn T.G."/>
            <person name="Beck B.J."/>
            <person name="De Vos P."/>
            <person name="Vandamme P."/>
            <person name="Eisen J.A."/>
            <person name="Garrity G."/>
            <person name="Hugenholtz P."/>
            <person name="Kyrpides N.C."/>
        </authorList>
    </citation>
    <scope>NUCLEOTIDE SEQUENCE [LARGE SCALE GENOMIC DNA]</scope>
    <source>
        <strain evidence="1 2">CGMCC 1.6855</strain>
    </source>
</reference>
<organism evidence="1 2">
    <name type="scientific">Sphingobacterium siyangense</name>
    <dbReference type="NCBI Taxonomy" id="459529"/>
    <lineage>
        <taxon>Bacteria</taxon>
        <taxon>Pseudomonadati</taxon>
        <taxon>Bacteroidota</taxon>
        <taxon>Sphingobacteriia</taxon>
        <taxon>Sphingobacteriales</taxon>
        <taxon>Sphingobacteriaceae</taxon>
        <taxon>Sphingobacterium</taxon>
    </lineage>
</organism>
<sequence>MIKSLLQELHRNLTGYHTIKFTSYISLVHASIIKKLCKRCRQRLHMPVN</sequence>
<dbReference type="AlphaFoldDB" id="A0A562MEF3"/>
<dbReference type="EMBL" id="VLKR01000019">
    <property type="protein sequence ID" value="TWI17921.1"/>
    <property type="molecule type" value="Genomic_DNA"/>
</dbReference>
<name>A0A562MEF3_9SPHI</name>
<evidence type="ECO:0000313" key="2">
    <source>
        <dbReference type="Proteomes" id="UP000315908"/>
    </source>
</evidence>
<gene>
    <name evidence="1" type="ORF">IQ31_03484</name>
</gene>
<proteinExistence type="predicted"/>